<keyword evidence="2" id="KW-1185">Reference proteome</keyword>
<protein>
    <submittedName>
        <fullName evidence="1">Uncharacterized protein</fullName>
    </submittedName>
</protein>
<reference evidence="1 2" key="1">
    <citation type="submission" date="2018-02" db="EMBL/GenBank/DDBJ databases">
        <title>A novel lanthanide dependent methylotroph, Methylotenera sp. La3113.</title>
        <authorList>
            <person name="Lv H."/>
            <person name="Tani A."/>
        </authorList>
    </citation>
    <scope>NUCLEOTIDE SEQUENCE [LARGE SCALE GENOMIC DNA]</scope>
    <source>
        <strain evidence="1 2">La3113</strain>
    </source>
</reference>
<dbReference type="Proteomes" id="UP000297706">
    <property type="component" value="Unassembled WGS sequence"/>
</dbReference>
<comment type="caution">
    <text evidence="1">The sequence shown here is derived from an EMBL/GenBank/DDBJ whole genome shotgun (WGS) entry which is preliminary data.</text>
</comment>
<dbReference type="GO" id="GO:0003677">
    <property type="term" value="F:DNA binding"/>
    <property type="evidence" value="ECO:0007669"/>
    <property type="project" value="InterPro"/>
</dbReference>
<sequence>MARGDVVLRNKLNPNSETHHLNIEEFEMMLDFANRNQDAAEYFAAKAGGVFMKVPDVPESDLGLLDLFMGTTKELGDVASAFQSAYADGNYTNKEYDALSVEVDEVIARLLEFKAGVKRVVR</sequence>
<proteinExistence type="predicted"/>
<dbReference type="Pfam" id="PF06892">
    <property type="entry name" value="Phage_CP76"/>
    <property type="match status" value="1"/>
</dbReference>
<organism evidence="1 2">
    <name type="scientific">Methylotenera oryzisoli</name>
    <dbReference type="NCBI Taxonomy" id="2080758"/>
    <lineage>
        <taxon>Bacteria</taxon>
        <taxon>Pseudomonadati</taxon>
        <taxon>Pseudomonadota</taxon>
        <taxon>Betaproteobacteria</taxon>
        <taxon>Nitrosomonadales</taxon>
        <taxon>Methylophilaceae</taxon>
        <taxon>Methylotenera</taxon>
    </lineage>
</organism>
<accession>A0A4Y9VT17</accession>
<dbReference type="EMBL" id="PQVH01000007">
    <property type="protein sequence ID" value="TFW72081.1"/>
    <property type="molecule type" value="Genomic_DNA"/>
</dbReference>
<gene>
    <name evidence="1" type="ORF">C3Y98_04575</name>
</gene>
<evidence type="ECO:0000313" key="1">
    <source>
        <dbReference type="EMBL" id="TFW72081.1"/>
    </source>
</evidence>
<dbReference type="AlphaFoldDB" id="A0A4Y9VT17"/>
<evidence type="ECO:0000313" key="2">
    <source>
        <dbReference type="Proteomes" id="UP000297706"/>
    </source>
</evidence>
<name>A0A4Y9VT17_9PROT</name>
<dbReference type="InterPro" id="IPR009679">
    <property type="entry name" value="Phage_186_CII-like"/>
</dbReference>